<dbReference type="GO" id="GO:0005524">
    <property type="term" value="F:ATP binding"/>
    <property type="evidence" value="ECO:0007669"/>
    <property type="project" value="UniProtKB-KW"/>
</dbReference>
<keyword evidence="11" id="KW-1185">Reference proteome</keyword>
<dbReference type="Gene3D" id="1.20.1560.10">
    <property type="entry name" value="ABC transporter type 1, transmembrane domain"/>
    <property type="match status" value="1"/>
</dbReference>
<keyword evidence="4" id="KW-0547">Nucleotide-binding</keyword>
<evidence type="ECO:0000256" key="6">
    <source>
        <dbReference type="ARBA" id="ARBA00022989"/>
    </source>
</evidence>
<dbReference type="InterPro" id="IPR050173">
    <property type="entry name" value="ABC_transporter_C-like"/>
</dbReference>
<protein>
    <recommendedName>
        <fullName evidence="12">ABC transmembrane type-1 domain-containing protein</fullName>
    </recommendedName>
</protein>
<feature type="transmembrane region" description="Helical" evidence="9">
    <location>
        <begin position="101"/>
        <end position="121"/>
    </location>
</feature>
<dbReference type="SUPFAM" id="SSF90123">
    <property type="entry name" value="ABC transporter transmembrane region"/>
    <property type="match status" value="1"/>
</dbReference>
<comment type="subcellular location">
    <subcellularLocation>
        <location evidence="1">Endomembrane system</location>
        <topology evidence="1">Multi-pass membrane protein</topology>
    </subcellularLocation>
</comment>
<reference evidence="10" key="1">
    <citation type="submission" date="2018-11" db="EMBL/GenBank/DDBJ databases">
        <authorList>
            <consortium name="Pathogen Informatics"/>
        </authorList>
    </citation>
    <scope>NUCLEOTIDE SEQUENCE</scope>
</reference>
<proteinExistence type="predicted"/>
<dbReference type="PANTHER" id="PTHR24223">
    <property type="entry name" value="ATP-BINDING CASSETTE SUB-FAMILY C"/>
    <property type="match status" value="1"/>
</dbReference>
<dbReference type="AlphaFoldDB" id="A0A3S5CDY2"/>
<dbReference type="OrthoDB" id="6500128at2759"/>
<evidence type="ECO:0000256" key="2">
    <source>
        <dbReference type="ARBA" id="ARBA00022692"/>
    </source>
</evidence>
<keyword evidence="5" id="KW-0067">ATP-binding</keyword>
<evidence type="ECO:0008006" key="12">
    <source>
        <dbReference type="Google" id="ProtNLM"/>
    </source>
</evidence>
<evidence type="ECO:0000256" key="5">
    <source>
        <dbReference type="ARBA" id="ARBA00022840"/>
    </source>
</evidence>
<keyword evidence="7 9" id="KW-0472">Membrane</keyword>
<keyword evidence="6 9" id="KW-1133">Transmembrane helix</keyword>
<gene>
    <name evidence="10" type="ORF">PXEA_LOCUS6807</name>
</gene>
<evidence type="ECO:0000256" key="8">
    <source>
        <dbReference type="SAM" id="MobiDB-lite"/>
    </source>
</evidence>
<dbReference type="GO" id="GO:0016020">
    <property type="term" value="C:membrane"/>
    <property type="evidence" value="ECO:0007669"/>
    <property type="project" value="InterPro"/>
</dbReference>
<evidence type="ECO:0000256" key="4">
    <source>
        <dbReference type="ARBA" id="ARBA00022741"/>
    </source>
</evidence>
<feature type="transmembrane region" description="Helical" evidence="9">
    <location>
        <begin position="163"/>
        <end position="183"/>
    </location>
</feature>
<name>A0A3S5CDY2_9PLAT</name>
<evidence type="ECO:0000256" key="1">
    <source>
        <dbReference type="ARBA" id="ARBA00004127"/>
    </source>
</evidence>
<dbReference type="InterPro" id="IPR036640">
    <property type="entry name" value="ABC1_TM_sf"/>
</dbReference>
<organism evidence="10 11">
    <name type="scientific">Protopolystoma xenopodis</name>
    <dbReference type="NCBI Taxonomy" id="117903"/>
    <lineage>
        <taxon>Eukaryota</taxon>
        <taxon>Metazoa</taxon>
        <taxon>Spiralia</taxon>
        <taxon>Lophotrochozoa</taxon>
        <taxon>Platyhelminthes</taxon>
        <taxon>Monogenea</taxon>
        <taxon>Polyopisthocotylea</taxon>
        <taxon>Polystomatidea</taxon>
        <taxon>Polystomatidae</taxon>
        <taxon>Protopolystoma</taxon>
    </lineage>
</organism>
<dbReference type="EMBL" id="CAAALY010017567">
    <property type="protein sequence ID" value="VEL13367.1"/>
    <property type="molecule type" value="Genomic_DNA"/>
</dbReference>
<accession>A0A3S5CDY2</accession>
<evidence type="ECO:0000313" key="10">
    <source>
        <dbReference type="EMBL" id="VEL13367.1"/>
    </source>
</evidence>
<keyword evidence="2 9" id="KW-0812">Transmembrane</keyword>
<feature type="region of interest" description="Disordered" evidence="8">
    <location>
        <begin position="36"/>
        <end position="56"/>
    </location>
</feature>
<dbReference type="Proteomes" id="UP000784294">
    <property type="component" value="Unassembled WGS sequence"/>
</dbReference>
<dbReference type="GO" id="GO:0042626">
    <property type="term" value="F:ATPase-coupled transmembrane transporter activity"/>
    <property type="evidence" value="ECO:0007669"/>
    <property type="project" value="TreeGrafter"/>
</dbReference>
<keyword evidence="3" id="KW-0677">Repeat</keyword>
<comment type="caution">
    <text evidence="10">The sequence shown here is derived from an EMBL/GenBank/DDBJ whole genome shotgun (WGS) entry which is preliminary data.</text>
</comment>
<dbReference type="PANTHER" id="PTHR24223:SF443">
    <property type="entry name" value="MULTIDRUG-RESISTANCE LIKE PROTEIN 1, ISOFORM I"/>
    <property type="match status" value="1"/>
</dbReference>
<evidence type="ECO:0000256" key="7">
    <source>
        <dbReference type="ARBA" id="ARBA00023136"/>
    </source>
</evidence>
<sequence length="214" mass="23103">MNPSFRNSGTPTVAYSGKAHVGYLFGALRSPAVDPQVSSGPAAGQISTSHKLTDTSPDLYPTSGKSPDPIIAPGAGFGLETRQPGGSETNLPPKKLACSQASFGTFGNLGLVKALLVTYWPQLVVGFFLKLLHDILLFFSPVLLKLLLTFINEEKGHSAVNEWHGYLFAVSLFFTNTLQSIILQAYFKTMFILGMQINSVLVAAVYRKVSNHLL</sequence>
<evidence type="ECO:0000313" key="11">
    <source>
        <dbReference type="Proteomes" id="UP000784294"/>
    </source>
</evidence>
<feature type="transmembrane region" description="Helical" evidence="9">
    <location>
        <begin position="127"/>
        <end position="151"/>
    </location>
</feature>
<dbReference type="GO" id="GO:0012505">
    <property type="term" value="C:endomembrane system"/>
    <property type="evidence" value="ECO:0007669"/>
    <property type="project" value="UniProtKB-SubCell"/>
</dbReference>
<evidence type="ECO:0000256" key="3">
    <source>
        <dbReference type="ARBA" id="ARBA00022737"/>
    </source>
</evidence>
<evidence type="ECO:0000256" key="9">
    <source>
        <dbReference type="SAM" id="Phobius"/>
    </source>
</evidence>
<feature type="compositionally biased region" description="Polar residues" evidence="8">
    <location>
        <begin position="45"/>
        <end position="56"/>
    </location>
</feature>